<protein>
    <recommendedName>
        <fullName evidence="6">Aminoacyl-tRNA synthetase class II (D/K/N) domain-containing protein</fullName>
    </recommendedName>
</protein>
<evidence type="ECO:0000256" key="4">
    <source>
        <dbReference type="ARBA" id="ARBA00022917"/>
    </source>
</evidence>
<evidence type="ECO:0000256" key="1">
    <source>
        <dbReference type="ARBA" id="ARBA00022598"/>
    </source>
</evidence>
<keyword evidence="2" id="KW-0547">Nucleotide-binding</keyword>
<proteinExistence type="predicted"/>
<keyword evidence="1" id="KW-0436">Ligase</keyword>
<dbReference type="InterPro" id="IPR045864">
    <property type="entry name" value="aa-tRNA-synth_II/BPL/LPL"/>
</dbReference>
<feature type="non-terminal residue" evidence="7">
    <location>
        <position position="122"/>
    </location>
</feature>
<evidence type="ECO:0000313" key="7">
    <source>
        <dbReference type="EMBL" id="GAG70577.1"/>
    </source>
</evidence>
<dbReference type="PRINTS" id="PR01042">
    <property type="entry name" value="TRNASYNTHASP"/>
</dbReference>
<dbReference type="SUPFAM" id="SSF55681">
    <property type="entry name" value="Class II aaRS and biotin synthetases"/>
    <property type="match status" value="1"/>
</dbReference>
<keyword evidence="3" id="KW-0067">ATP-binding</keyword>
<dbReference type="GO" id="GO:0004815">
    <property type="term" value="F:aspartate-tRNA ligase activity"/>
    <property type="evidence" value="ECO:0007669"/>
    <property type="project" value="TreeGrafter"/>
</dbReference>
<reference evidence="7" key="1">
    <citation type="journal article" date="2014" name="Front. Microbiol.">
        <title>High frequency of phylogenetically diverse reductive dehalogenase-homologous genes in deep subseafloor sedimentary metagenomes.</title>
        <authorList>
            <person name="Kawai M."/>
            <person name="Futagami T."/>
            <person name="Toyoda A."/>
            <person name="Takaki Y."/>
            <person name="Nishi S."/>
            <person name="Hori S."/>
            <person name="Arai W."/>
            <person name="Tsubouchi T."/>
            <person name="Morono Y."/>
            <person name="Uchiyama I."/>
            <person name="Ito T."/>
            <person name="Fujiyama A."/>
            <person name="Inagaki F."/>
            <person name="Takami H."/>
        </authorList>
    </citation>
    <scope>NUCLEOTIDE SEQUENCE</scope>
    <source>
        <strain evidence="7">Expedition CK06-06</strain>
    </source>
</reference>
<gene>
    <name evidence="7" type="ORF">S01H4_08571</name>
</gene>
<dbReference type="EMBL" id="BART01002959">
    <property type="protein sequence ID" value="GAG70577.1"/>
    <property type="molecule type" value="Genomic_DNA"/>
</dbReference>
<evidence type="ECO:0000256" key="5">
    <source>
        <dbReference type="ARBA" id="ARBA00023146"/>
    </source>
</evidence>
<dbReference type="InterPro" id="IPR002312">
    <property type="entry name" value="Asp/Asn-tRNA-synth_IIb"/>
</dbReference>
<dbReference type="InterPro" id="IPR004364">
    <property type="entry name" value="Aa-tRNA-synt_II"/>
</dbReference>
<keyword evidence="5" id="KW-0030">Aminoacyl-tRNA synthetase</keyword>
<comment type="caution">
    <text evidence="7">The sequence shown here is derived from an EMBL/GenBank/DDBJ whole genome shotgun (WGS) entry which is preliminary data.</text>
</comment>
<dbReference type="PANTHER" id="PTHR22594">
    <property type="entry name" value="ASPARTYL/LYSYL-TRNA SYNTHETASE"/>
    <property type="match status" value="1"/>
</dbReference>
<dbReference type="AlphaFoldDB" id="X1AM84"/>
<dbReference type="GO" id="GO:0005524">
    <property type="term" value="F:ATP binding"/>
    <property type="evidence" value="ECO:0007669"/>
    <property type="project" value="UniProtKB-KW"/>
</dbReference>
<name>X1AM84_9ZZZZ</name>
<organism evidence="7">
    <name type="scientific">marine sediment metagenome</name>
    <dbReference type="NCBI Taxonomy" id="412755"/>
    <lineage>
        <taxon>unclassified sequences</taxon>
        <taxon>metagenomes</taxon>
        <taxon>ecological metagenomes</taxon>
    </lineage>
</organism>
<keyword evidence="4" id="KW-0648">Protein biosynthesis</keyword>
<feature type="domain" description="Aminoacyl-tRNA synthetase class II (D/K/N)" evidence="6">
    <location>
        <begin position="13"/>
        <end position="122"/>
    </location>
</feature>
<accession>X1AM84</accession>
<dbReference type="Gene3D" id="3.30.930.10">
    <property type="entry name" value="Bira Bifunctional Protein, Domain 2"/>
    <property type="match status" value="1"/>
</dbReference>
<dbReference type="PANTHER" id="PTHR22594:SF5">
    <property type="entry name" value="ASPARTATE--TRNA LIGASE, MITOCHONDRIAL"/>
    <property type="match status" value="1"/>
</dbReference>
<evidence type="ECO:0000256" key="2">
    <source>
        <dbReference type="ARBA" id="ARBA00022741"/>
    </source>
</evidence>
<evidence type="ECO:0000256" key="3">
    <source>
        <dbReference type="ARBA" id="ARBA00022840"/>
    </source>
</evidence>
<sequence length="122" mass="14421">MIRKHLARKLKLIREDEFNFVWVYDFPLFEWDENEKRITPVHHPFTKPDENTAGYLDSEPLKVNSMAYDIVLNGEEIGGGSIRINDVNLQKKVFKILKLDEKKIRENFGFFIRALEYGTPPH</sequence>
<dbReference type="Pfam" id="PF00152">
    <property type="entry name" value="tRNA-synt_2"/>
    <property type="match status" value="1"/>
</dbReference>
<evidence type="ECO:0000259" key="6">
    <source>
        <dbReference type="Pfam" id="PF00152"/>
    </source>
</evidence>
<dbReference type="GO" id="GO:0006422">
    <property type="term" value="P:aspartyl-tRNA aminoacylation"/>
    <property type="evidence" value="ECO:0007669"/>
    <property type="project" value="TreeGrafter"/>
</dbReference>